<dbReference type="RefSeq" id="WP_189697489.1">
    <property type="nucleotide sequence ID" value="NZ_BMTA01000005.1"/>
</dbReference>
<dbReference type="Proteomes" id="UP000594008">
    <property type="component" value="Chromosome"/>
</dbReference>
<evidence type="ECO:0000313" key="2">
    <source>
        <dbReference type="Proteomes" id="UP000594008"/>
    </source>
</evidence>
<sequence length="296" mass="32407">MIDPPTAVVSQDASSIHVMLGETPFATYHLGPSEPRPYLSDVMGPHGRRITRPHPAGAGADHPHHRGVWTGHRDVDGADFWTEFAGHGRIAHRTLDELTEGPGEVRVSHSLDWLDAHGVLRLTERRSLRFHGSMPDGPRLIDVSTSLTPVDGPVRLGDTKEAGMVALRVAPSMEENNGGRVENSGGDVGEAHCWGRPAAWCDYSGQVDGEVVGVAVFDHPDNPRHPTPWHVRAYGLLAANPFGHRDFFPGQDRDGSLRLGVHEPVTFRYRLLLHLGDATAGRVADHYAEYVAERSR</sequence>
<accession>A0A7M2TA06</accession>
<organism evidence="1 2">
    <name type="scientific">Streptomyces chromofuscus</name>
    <dbReference type="NCBI Taxonomy" id="42881"/>
    <lineage>
        <taxon>Bacteria</taxon>
        <taxon>Bacillati</taxon>
        <taxon>Actinomycetota</taxon>
        <taxon>Actinomycetes</taxon>
        <taxon>Kitasatosporales</taxon>
        <taxon>Streptomycetaceae</taxon>
        <taxon>Streptomyces</taxon>
    </lineage>
</organism>
<dbReference type="EMBL" id="CP063374">
    <property type="protein sequence ID" value="QOV44775.1"/>
    <property type="molecule type" value="Genomic_DNA"/>
</dbReference>
<name>A0A7M2TA06_STRCW</name>
<dbReference type="KEGG" id="schf:IPT68_01775"/>
<proteinExistence type="predicted"/>
<keyword evidence="2" id="KW-1185">Reference proteome</keyword>
<protein>
    <submittedName>
        <fullName evidence="1">PmoA family protein</fullName>
    </submittedName>
</protein>
<dbReference type="AlphaFoldDB" id="A0A7M2TA06"/>
<dbReference type="InterPro" id="IPR029475">
    <property type="entry name" value="DUF6807"/>
</dbReference>
<dbReference type="Pfam" id="PF14100">
    <property type="entry name" value="DUF6807"/>
    <property type="match status" value="1"/>
</dbReference>
<evidence type="ECO:0000313" key="1">
    <source>
        <dbReference type="EMBL" id="QOV44775.1"/>
    </source>
</evidence>
<reference evidence="1 2" key="1">
    <citation type="submission" date="2020-10" db="EMBL/GenBank/DDBJ databases">
        <title>Streptomyces chromofuscus complate genome analysis.</title>
        <authorList>
            <person name="Anwar N."/>
        </authorList>
    </citation>
    <scope>NUCLEOTIDE SEQUENCE [LARGE SCALE GENOMIC DNA]</scope>
    <source>
        <strain evidence="1 2">DSM 40273</strain>
    </source>
</reference>
<gene>
    <name evidence="1" type="ORF">IPT68_01775</name>
</gene>